<evidence type="ECO:0000256" key="1">
    <source>
        <dbReference type="ARBA" id="ARBA00009437"/>
    </source>
</evidence>
<comment type="caution">
    <text evidence="6">The sequence shown here is derived from an EMBL/GenBank/DDBJ whole genome shotgun (WGS) entry which is preliminary data.</text>
</comment>
<dbReference type="EMBL" id="PISD01000034">
    <property type="protein sequence ID" value="PKG27964.1"/>
    <property type="molecule type" value="Genomic_DNA"/>
</dbReference>
<dbReference type="Gene3D" id="3.40.190.290">
    <property type="match status" value="1"/>
</dbReference>
<dbReference type="PRINTS" id="PR00039">
    <property type="entry name" value="HTHLYSR"/>
</dbReference>
<organism evidence="6 7">
    <name type="scientific">Cytobacillus horneckiae</name>
    <dbReference type="NCBI Taxonomy" id="549687"/>
    <lineage>
        <taxon>Bacteria</taxon>
        <taxon>Bacillati</taxon>
        <taxon>Bacillota</taxon>
        <taxon>Bacilli</taxon>
        <taxon>Bacillales</taxon>
        <taxon>Bacillaceae</taxon>
        <taxon>Cytobacillus</taxon>
    </lineage>
</organism>
<dbReference type="FunFam" id="1.10.10.10:FF:000001">
    <property type="entry name" value="LysR family transcriptional regulator"/>
    <property type="match status" value="1"/>
</dbReference>
<accession>A0A2N0ZEM5</accession>
<dbReference type="InterPro" id="IPR005119">
    <property type="entry name" value="LysR_subst-bd"/>
</dbReference>
<evidence type="ECO:0000313" key="7">
    <source>
        <dbReference type="Proteomes" id="UP000233343"/>
    </source>
</evidence>
<dbReference type="Pfam" id="PF00126">
    <property type="entry name" value="HTH_1"/>
    <property type="match status" value="1"/>
</dbReference>
<dbReference type="CDD" id="cd05466">
    <property type="entry name" value="PBP2_LTTR_substrate"/>
    <property type="match status" value="1"/>
</dbReference>
<gene>
    <name evidence="6" type="ORF">CWS20_16395</name>
</gene>
<evidence type="ECO:0000256" key="4">
    <source>
        <dbReference type="ARBA" id="ARBA00023163"/>
    </source>
</evidence>
<protein>
    <submittedName>
        <fullName evidence="6">LysR family transcriptional regulator</fullName>
    </submittedName>
</protein>
<dbReference type="InterPro" id="IPR036388">
    <property type="entry name" value="WH-like_DNA-bd_sf"/>
</dbReference>
<feature type="domain" description="HTH lysR-type" evidence="5">
    <location>
        <begin position="1"/>
        <end position="58"/>
    </location>
</feature>
<dbReference type="PROSITE" id="PS50931">
    <property type="entry name" value="HTH_LYSR"/>
    <property type="match status" value="1"/>
</dbReference>
<keyword evidence="3" id="KW-0238">DNA-binding</keyword>
<dbReference type="SUPFAM" id="SSF53850">
    <property type="entry name" value="Periplasmic binding protein-like II"/>
    <property type="match status" value="1"/>
</dbReference>
<dbReference type="SUPFAM" id="SSF46785">
    <property type="entry name" value="Winged helix' DNA-binding domain"/>
    <property type="match status" value="1"/>
</dbReference>
<dbReference type="PANTHER" id="PTHR30419:SF8">
    <property type="entry name" value="NITROGEN ASSIMILATION TRANSCRIPTIONAL ACTIVATOR-RELATED"/>
    <property type="match status" value="1"/>
</dbReference>
<keyword evidence="7" id="KW-1185">Reference proteome</keyword>
<dbReference type="Pfam" id="PF03466">
    <property type="entry name" value="LysR_substrate"/>
    <property type="match status" value="1"/>
</dbReference>
<evidence type="ECO:0000313" key="6">
    <source>
        <dbReference type="EMBL" id="PKG27964.1"/>
    </source>
</evidence>
<reference evidence="6 7" key="1">
    <citation type="journal article" date="2010" name="Int. J. Syst. Evol. Microbiol.">
        <title>Bacillus horneckiae sp. nov., isolated from a spacecraft-assembly clean room.</title>
        <authorList>
            <person name="Vaishampayan P."/>
            <person name="Probst A."/>
            <person name="Krishnamurthi S."/>
            <person name="Ghosh S."/>
            <person name="Osman S."/>
            <person name="McDowall A."/>
            <person name="Ruckmani A."/>
            <person name="Mayilraj S."/>
            <person name="Venkateswaran K."/>
        </authorList>
    </citation>
    <scope>NUCLEOTIDE SEQUENCE [LARGE SCALE GENOMIC DNA]</scope>
    <source>
        <strain evidence="7">1PO1SC</strain>
    </source>
</reference>
<sequence>MDIRQLAYFVAIAEEESFSKAAKSLHVSQPSLSNAIMKLEKETELVLFERNTRGLHLTEAGELFYRRAVKLLQNFDHMKIELDEMKTVGNGTIAIGLIESSKFWLFKVIKEFKKIYPNVHFQFKEVLGHQKVIEALINCNVHFTITNQPINNEEIKLIPIYHEPFILAVNKQDFLAARENVSLKEIKNRDLIISTTGFQTRSDILTAFEKENIQPNIFFEIERLETACRIVEEGLGVTILPESYLKYAHSPNTVGIPIDSPYLSRTVYLATLKDRTLTPAVHHLLSNIHLFINENENINKE</sequence>
<keyword evidence="2" id="KW-0805">Transcription regulation</keyword>
<dbReference type="InterPro" id="IPR000847">
    <property type="entry name" value="LysR_HTH_N"/>
</dbReference>
<dbReference type="Gene3D" id="1.10.10.10">
    <property type="entry name" value="Winged helix-like DNA-binding domain superfamily/Winged helix DNA-binding domain"/>
    <property type="match status" value="1"/>
</dbReference>
<dbReference type="InterPro" id="IPR036390">
    <property type="entry name" value="WH_DNA-bd_sf"/>
</dbReference>
<evidence type="ECO:0000256" key="3">
    <source>
        <dbReference type="ARBA" id="ARBA00023125"/>
    </source>
</evidence>
<keyword evidence="4" id="KW-0804">Transcription</keyword>
<dbReference type="GO" id="GO:0005829">
    <property type="term" value="C:cytosol"/>
    <property type="evidence" value="ECO:0007669"/>
    <property type="project" value="TreeGrafter"/>
</dbReference>
<evidence type="ECO:0000256" key="2">
    <source>
        <dbReference type="ARBA" id="ARBA00023015"/>
    </source>
</evidence>
<dbReference type="RefSeq" id="WP_066194948.1">
    <property type="nucleotide sequence ID" value="NZ_JARMMB010000014.1"/>
</dbReference>
<dbReference type="Proteomes" id="UP000233343">
    <property type="component" value="Unassembled WGS sequence"/>
</dbReference>
<dbReference type="GO" id="GO:0003700">
    <property type="term" value="F:DNA-binding transcription factor activity"/>
    <property type="evidence" value="ECO:0007669"/>
    <property type="project" value="InterPro"/>
</dbReference>
<comment type="similarity">
    <text evidence="1">Belongs to the LysR transcriptional regulatory family.</text>
</comment>
<name>A0A2N0ZEM5_9BACI</name>
<dbReference type="AlphaFoldDB" id="A0A2N0ZEM5"/>
<proteinExistence type="inferred from homology"/>
<dbReference type="InterPro" id="IPR050950">
    <property type="entry name" value="HTH-type_LysR_regulators"/>
</dbReference>
<evidence type="ECO:0000259" key="5">
    <source>
        <dbReference type="PROSITE" id="PS50931"/>
    </source>
</evidence>
<dbReference type="PANTHER" id="PTHR30419">
    <property type="entry name" value="HTH-TYPE TRANSCRIPTIONAL REGULATOR YBHD"/>
    <property type="match status" value="1"/>
</dbReference>
<dbReference type="GO" id="GO:0003677">
    <property type="term" value="F:DNA binding"/>
    <property type="evidence" value="ECO:0007669"/>
    <property type="project" value="UniProtKB-KW"/>
</dbReference>